<keyword evidence="10" id="KW-1185">Reference proteome</keyword>
<dbReference type="InterPro" id="IPR013766">
    <property type="entry name" value="Thioredoxin_domain"/>
</dbReference>
<protein>
    <recommendedName>
        <fullName evidence="6 7">Thioredoxin</fullName>
    </recommendedName>
</protein>
<evidence type="ECO:0000256" key="5">
    <source>
        <dbReference type="ARBA" id="ARBA00023284"/>
    </source>
</evidence>
<evidence type="ECO:0000256" key="4">
    <source>
        <dbReference type="ARBA" id="ARBA00023157"/>
    </source>
</evidence>
<dbReference type="PRINTS" id="PR00421">
    <property type="entry name" value="THIOREDOXIN"/>
</dbReference>
<dbReference type="PANTHER" id="PTHR45663">
    <property type="entry name" value="GEO12009P1"/>
    <property type="match status" value="1"/>
</dbReference>
<dbReference type="InterPro" id="IPR036249">
    <property type="entry name" value="Thioredoxin-like_sf"/>
</dbReference>
<keyword evidence="3" id="KW-0249">Electron transport</keyword>
<comment type="similarity">
    <text evidence="1 7">Belongs to the thioredoxin family.</text>
</comment>
<dbReference type="PROSITE" id="PS00194">
    <property type="entry name" value="THIOREDOXIN_1"/>
    <property type="match status" value="1"/>
</dbReference>
<dbReference type="SUPFAM" id="SSF52833">
    <property type="entry name" value="Thioredoxin-like"/>
    <property type="match status" value="1"/>
</dbReference>
<evidence type="ECO:0000259" key="8">
    <source>
        <dbReference type="PROSITE" id="PS51352"/>
    </source>
</evidence>
<dbReference type="Proteomes" id="UP001628091">
    <property type="component" value="Unassembled WGS sequence"/>
</dbReference>
<dbReference type="EMBL" id="BAAFZP010000001">
    <property type="protein sequence ID" value="GAB1580283.1"/>
    <property type="molecule type" value="Genomic_DNA"/>
</dbReference>
<evidence type="ECO:0000256" key="6">
    <source>
        <dbReference type="NCBIfam" id="TIGR01068"/>
    </source>
</evidence>
<evidence type="ECO:0000256" key="7">
    <source>
        <dbReference type="PIRNR" id="PIRNR000077"/>
    </source>
</evidence>
<keyword evidence="2" id="KW-0813">Transport</keyword>
<dbReference type="InterPro" id="IPR017937">
    <property type="entry name" value="Thioredoxin_CS"/>
</dbReference>
<dbReference type="PANTHER" id="PTHR45663:SF11">
    <property type="entry name" value="GEO12009P1"/>
    <property type="match status" value="1"/>
</dbReference>
<accession>A0ABQ0GUE5</accession>
<evidence type="ECO:0000256" key="3">
    <source>
        <dbReference type="ARBA" id="ARBA00022982"/>
    </source>
</evidence>
<comment type="caution">
    <text evidence="9">The sequence shown here is derived from an EMBL/GenBank/DDBJ whole genome shotgun (WGS) entry which is preliminary data.</text>
</comment>
<dbReference type="Pfam" id="PF00085">
    <property type="entry name" value="Thioredoxin"/>
    <property type="match status" value="1"/>
</dbReference>
<proteinExistence type="inferred from homology"/>
<keyword evidence="5" id="KW-0676">Redox-active center</keyword>
<gene>
    <name evidence="9" type="primary">trxA_2</name>
    <name evidence="9" type="ORF">PPNSA23_02260</name>
</gene>
<dbReference type="InterPro" id="IPR005746">
    <property type="entry name" value="Thioredoxin"/>
</dbReference>
<dbReference type="PIRSF" id="PIRSF000077">
    <property type="entry name" value="Thioredoxin"/>
    <property type="match status" value="1"/>
</dbReference>
<dbReference type="Gene3D" id="3.40.30.10">
    <property type="entry name" value="Glutaredoxin"/>
    <property type="match status" value="1"/>
</dbReference>
<evidence type="ECO:0000256" key="1">
    <source>
        <dbReference type="ARBA" id="ARBA00008987"/>
    </source>
</evidence>
<dbReference type="NCBIfam" id="TIGR01068">
    <property type="entry name" value="thioredoxin"/>
    <property type="match status" value="1"/>
</dbReference>
<reference evidence="9 10" key="1">
    <citation type="submission" date="2024-10" db="EMBL/GenBank/DDBJ databases">
        <title>Isolation, draft genome sequencing and identification of Phyllobacterium sp. NSA23, isolated from leaf soil.</title>
        <authorList>
            <person name="Akita H."/>
        </authorList>
    </citation>
    <scope>NUCLEOTIDE SEQUENCE [LARGE SCALE GENOMIC DNA]</scope>
    <source>
        <strain evidence="9 10">NSA23</strain>
    </source>
</reference>
<evidence type="ECO:0000256" key="2">
    <source>
        <dbReference type="ARBA" id="ARBA00022448"/>
    </source>
</evidence>
<evidence type="ECO:0000313" key="9">
    <source>
        <dbReference type="EMBL" id="GAB1580283.1"/>
    </source>
</evidence>
<keyword evidence="4" id="KW-1015">Disulfide bond</keyword>
<dbReference type="PROSITE" id="PS51352">
    <property type="entry name" value="THIOREDOXIN_2"/>
    <property type="match status" value="1"/>
</dbReference>
<name>A0ABQ0GUE5_9HYPH</name>
<dbReference type="CDD" id="cd02947">
    <property type="entry name" value="TRX_family"/>
    <property type="match status" value="1"/>
</dbReference>
<organism evidence="9 10">
    <name type="scientific">Phyllobacterium phragmitis</name>
    <dbReference type="NCBI Taxonomy" id="2670329"/>
    <lineage>
        <taxon>Bacteria</taxon>
        <taxon>Pseudomonadati</taxon>
        <taxon>Pseudomonadota</taxon>
        <taxon>Alphaproteobacteria</taxon>
        <taxon>Hyphomicrobiales</taxon>
        <taxon>Phyllobacteriaceae</taxon>
        <taxon>Phyllobacterium</taxon>
    </lineage>
</organism>
<sequence>MMRHLLIEKESQMATVKIDASNFQSDVLQSSEPVVVDFWAEWCGPCKMIAPALEEIASEMEGQVKIAKVNIDENPELAAQFGVRSIPTLLLFKDGELAANMVGAAPKSRLSDWIKASAA</sequence>
<feature type="domain" description="Thioredoxin" evidence="8">
    <location>
        <begin position="5"/>
        <end position="119"/>
    </location>
</feature>
<evidence type="ECO:0000313" key="10">
    <source>
        <dbReference type="Proteomes" id="UP001628091"/>
    </source>
</evidence>